<evidence type="ECO:0000313" key="1">
    <source>
        <dbReference type="EMBL" id="ATZ51330.1"/>
    </source>
</evidence>
<reference evidence="1 2" key="1">
    <citation type="journal article" date="2011" name="PLoS Genet.">
        <title>Genomic analysis of the necrotrophic fungal pathogens Sclerotinia sclerotiorum and Botrytis cinerea.</title>
        <authorList>
            <person name="Amselem J."/>
            <person name="Cuomo C.A."/>
            <person name="van Kan J.A."/>
            <person name="Viaud M."/>
            <person name="Benito E.P."/>
            <person name="Couloux A."/>
            <person name="Coutinho P.M."/>
            <person name="de Vries R.P."/>
            <person name="Dyer P.S."/>
            <person name="Fillinger S."/>
            <person name="Fournier E."/>
            <person name="Gout L."/>
            <person name="Hahn M."/>
            <person name="Kohn L."/>
            <person name="Lapalu N."/>
            <person name="Plummer K.M."/>
            <person name="Pradier J.M."/>
            <person name="Quevillon E."/>
            <person name="Sharon A."/>
            <person name="Simon A."/>
            <person name="ten Have A."/>
            <person name="Tudzynski B."/>
            <person name="Tudzynski P."/>
            <person name="Wincker P."/>
            <person name="Andrew M."/>
            <person name="Anthouard V."/>
            <person name="Beever R.E."/>
            <person name="Beffa R."/>
            <person name="Benoit I."/>
            <person name="Bouzid O."/>
            <person name="Brault B."/>
            <person name="Chen Z."/>
            <person name="Choquer M."/>
            <person name="Collemare J."/>
            <person name="Cotton P."/>
            <person name="Danchin E.G."/>
            <person name="Da Silva C."/>
            <person name="Gautier A."/>
            <person name="Giraud C."/>
            <person name="Giraud T."/>
            <person name="Gonzalez C."/>
            <person name="Grossetete S."/>
            <person name="Guldener U."/>
            <person name="Henrissat B."/>
            <person name="Howlett B.J."/>
            <person name="Kodira C."/>
            <person name="Kretschmer M."/>
            <person name="Lappartient A."/>
            <person name="Leroch M."/>
            <person name="Levis C."/>
            <person name="Mauceli E."/>
            <person name="Neuveglise C."/>
            <person name="Oeser B."/>
            <person name="Pearson M."/>
            <person name="Poulain J."/>
            <person name="Poussereau N."/>
            <person name="Quesneville H."/>
            <person name="Rascle C."/>
            <person name="Schumacher J."/>
            <person name="Segurens B."/>
            <person name="Sexton A."/>
            <person name="Silva E."/>
            <person name="Sirven C."/>
            <person name="Soanes D.M."/>
            <person name="Talbot N.J."/>
            <person name="Templeton M."/>
            <person name="Yandava C."/>
            <person name="Yarden O."/>
            <person name="Zeng Q."/>
            <person name="Rollins J.A."/>
            <person name="Lebrun M.H."/>
            <person name="Dickman M."/>
        </authorList>
    </citation>
    <scope>NUCLEOTIDE SEQUENCE [LARGE SCALE GENOMIC DNA]</scope>
    <source>
        <strain evidence="1 2">B05.10</strain>
    </source>
</reference>
<keyword evidence="2" id="KW-1185">Reference proteome</keyword>
<proteinExistence type="predicted"/>
<dbReference type="EMBL" id="CP009810">
    <property type="protein sequence ID" value="ATZ51330.1"/>
    <property type="molecule type" value="Genomic_DNA"/>
</dbReference>
<dbReference type="PANTHER" id="PTHR38790">
    <property type="entry name" value="2EXR DOMAIN-CONTAINING PROTEIN-RELATED"/>
    <property type="match status" value="1"/>
</dbReference>
<dbReference type="AlphaFoldDB" id="A0A384JLE2"/>
<name>A0A384JLE2_BOTFB</name>
<dbReference type="PANTHER" id="PTHR38790:SF4">
    <property type="entry name" value="2EXR DOMAIN-CONTAINING PROTEIN"/>
    <property type="match status" value="1"/>
</dbReference>
<organism evidence="1 2">
    <name type="scientific">Botryotinia fuckeliana (strain B05.10)</name>
    <name type="common">Noble rot fungus</name>
    <name type="synonym">Botrytis cinerea</name>
    <dbReference type="NCBI Taxonomy" id="332648"/>
    <lineage>
        <taxon>Eukaryota</taxon>
        <taxon>Fungi</taxon>
        <taxon>Dikarya</taxon>
        <taxon>Ascomycota</taxon>
        <taxon>Pezizomycotina</taxon>
        <taxon>Leotiomycetes</taxon>
        <taxon>Helotiales</taxon>
        <taxon>Sclerotiniaceae</taxon>
        <taxon>Botrytis</taxon>
    </lineage>
</organism>
<dbReference type="GeneID" id="5427843"/>
<dbReference type="Proteomes" id="UP000001798">
    <property type="component" value="Chromosome 6"/>
</dbReference>
<dbReference type="KEGG" id="bfu:BCIN_06g07400"/>
<dbReference type="OrthoDB" id="62952at2759"/>
<protein>
    <submittedName>
        <fullName evidence="1">Uncharacterized protein</fullName>
    </submittedName>
</protein>
<evidence type="ECO:0000313" key="2">
    <source>
        <dbReference type="Proteomes" id="UP000001798"/>
    </source>
</evidence>
<dbReference type="RefSeq" id="XP_001547350.1">
    <property type="nucleotide sequence ID" value="XM_001547300.2"/>
</dbReference>
<accession>A0A384JLE2</accession>
<dbReference type="VEuPathDB" id="FungiDB:Bcin06g07400"/>
<gene>
    <name evidence="1" type="ORF">BCIN_06g07400</name>
</gene>
<reference evidence="1 2" key="3">
    <citation type="journal article" date="2017" name="Mol. Plant Pathol.">
        <title>A gapless genome sequence of the fungus Botrytis cinerea.</title>
        <authorList>
            <person name="Van Kan J.A."/>
            <person name="Stassen J.H."/>
            <person name="Mosbach A."/>
            <person name="Van Der Lee T.A."/>
            <person name="Faino L."/>
            <person name="Farmer A.D."/>
            <person name="Papasotiriou D.G."/>
            <person name="Zhou S."/>
            <person name="Seidl M.F."/>
            <person name="Cottam E."/>
            <person name="Edel D."/>
            <person name="Hahn M."/>
            <person name="Schwartz D.C."/>
            <person name="Dietrich R.A."/>
            <person name="Widdison S."/>
            <person name="Scalliet G."/>
        </authorList>
    </citation>
    <scope>NUCLEOTIDE SEQUENCE [LARGE SCALE GENOMIC DNA]</scope>
    <source>
        <strain evidence="1 2">B05.10</strain>
    </source>
</reference>
<sequence>MSSQPRLHLLKLPTEARDQIFNYVFLEHPEWSIKVCTSNLGFTSAYYLDTKAKKIIPRFEAQPQFQVLRTCTQIYQEYRQVIWKNRSFGWNCGLEFAQVCRMSRRGLLANSLDNITSLELFVNWRGSKSYLASCSREWAKSQYDADAFGRYAMTWKALKQVKLHLFDGRENAQNSRFVYGIGSSRRGFLLPGEELDLAYCSIGFTSVLRSLDAAVNKIAFPRKIKRADGRWEKLTQILELGVKWNDYSDKYHEENWATLTAILRVCNETFGGGELWIDGILCWKDDVEQECMRSIEDLRFFQRMQIRA</sequence>
<reference evidence="1 2" key="2">
    <citation type="journal article" date="2012" name="Eukaryot. Cell">
        <title>Genome update of Botrytis cinerea strains B05.10 and T4.</title>
        <authorList>
            <person name="Staats M."/>
            <person name="van Kan J.A."/>
        </authorList>
    </citation>
    <scope>NUCLEOTIDE SEQUENCE [LARGE SCALE GENOMIC DNA]</scope>
    <source>
        <strain evidence="1 2">B05.10</strain>
    </source>
</reference>